<sequence>MVILDNELTDNAAKFISDHMQQFAYYQDLNASLQRYIHSVDRRLTVSGISKSLTSYIEFMLTTHWATVSLRRPDVH</sequence>
<evidence type="ECO:0000313" key="1">
    <source>
        <dbReference type="EMBL" id="GFQ78862.1"/>
    </source>
</evidence>
<comment type="caution">
    <text evidence="1">The sequence shown here is derived from an EMBL/GenBank/DDBJ whole genome shotgun (WGS) entry which is preliminary data.</text>
</comment>
<proteinExistence type="predicted"/>
<evidence type="ECO:0000313" key="2">
    <source>
        <dbReference type="Proteomes" id="UP000887116"/>
    </source>
</evidence>
<dbReference type="AlphaFoldDB" id="A0A8X6FFP1"/>
<name>A0A8X6FFP1_TRICU</name>
<accession>A0A8X6FFP1</accession>
<keyword evidence="2" id="KW-1185">Reference proteome</keyword>
<protein>
    <submittedName>
        <fullName evidence="1">Uncharacterized protein</fullName>
    </submittedName>
</protein>
<dbReference type="Proteomes" id="UP000887116">
    <property type="component" value="Unassembled WGS sequence"/>
</dbReference>
<dbReference type="EMBL" id="BMAO01012070">
    <property type="protein sequence ID" value="GFQ78862.1"/>
    <property type="molecule type" value="Genomic_DNA"/>
</dbReference>
<organism evidence="1 2">
    <name type="scientific">Trichonephila clavata</name>
    <name type="common">Joro spider</name>
    <name type="synonym">Nephila clavata</name>
    <dbReference type="NCBI Taxonomy" id="2740835"/>
    <lineage>
        <taxon>Eukaryota</taxon>
        <taxon>Metazoa</taxon>
        <taxon>Ecdysozoa</taxon>
        <taxon>Arthropoda</taxon>
        <taxon>Chelicerata</taxon>
        <taxon>Arachnida</taxon>
        <taxon>Araneae</taxon>
        <taxon>Araneomorphae</taxon>
        <taxon>Entelegynae</taxon>
        <taxon>Araneoidea</taxon>
        <taxon>Nephilidae</taxon>
        <taxon>Trichonephila</taxon>
    </lineage>
</organism>
<gene>
    <name evidence="1" type="ORF">TNCT_566381</name>
</gene>
<reference evidence="1" key="1">
    <citation type="submission" date="2020-07" db="EMBL/GenBank/DDBJ databases">
        <title>Multicomponent nature underlies the extraordinary mechanical properties of spider dragline silk.</title>
        <authorList>
            <person name="Kono N."/>
            <person name="Nakamura H."/>
            <person name="Mori M."/>
            <person name="Yoshida Y."/>
            <person name="Ohtoshi R."/>
            <person name="Malay A.D."/>
            <person name="Moran D.A.P."/>
            <person name="Tomita M."/>
            <person name="Numata K."/>
            <person name="Arakawa K."/>
        </authorList>
    </citation>
    <scope>NUCLEOTIDE SEQUENCE</scope>
</reference>